<dbReference type="PANTHER" id="PTHR42724">
    <property type="entry name" value="TETRAACYLDISACCHARIDE 4'-KINASE"/>
    <property type="match status" value="1"/>
</dbReference>
<dbReference type="InterPro" id="IPR027417">
    <property type="entry name" value="P-loop_NTPase"/>
</dbReference>
<comment type="pathway">
    <text evidence="2 13">Glycolipid biosynthesis; lipid IV(A) biosynthesis; lipid IV(A) from (3R)-3-hydroxytetradecanoyl-[acyl-carrier-protein] and UDP-N-acetyl-alpha-D-glucosamine: step 6/6.</text>
</comment>
<proteinExistence type="inferred from homology"/>
<dbReference type="HAMAP" id="MF_00409">
    <property type="entry name" value="LpxK"/>
    <property type="match status" value="1"/>
</dbReference>
<evidence type="ECO:0000256" key="8">
    <source>
        <dbReference type="ARBA" id="ARBA00022741"/>
    </source>
</evidence>
<evidence type="ECO:0000256" key="2">
    <source>
        <dbReference type="ARBA" id="ARBA00004870"/>
    </source>
</evidence>
<keyword evidence="9 13" id="KW-0418">Kinase</keyword>
<keyword evidence="7 13" id="KW-0808">Transferase</keyword>
<reference evidence="14 15" key="1">
    <citation type="journal article" date="2018" name="Int. J. Syst. Evol. Microbiol.">
        <title>Uliginosibacterium sediminicola sp. nov., isolated from freshwater sediment.</title>
        <authorList>
            <person name="Hwang W.M."/>
            <person name="Kim S.M."/>
            <person name="Kang K."/>
            <person name="Ahn T.Y."/>
        </authorList>
    </citation>
    <scope>NUCLEOTIDE SEQUENCE [LARGE SCALE GENOMIC DNA]</scope>
    <source>
        <strain evidence="14 15">M1-21</strain>
    </source>
</reference>
<evidence type="ECO:0000313" key="15">
    <source>
        <dbReference type="Proteomes" id="UP001410394"/>
    </source>
</evidence>
<evidence type="ECO:0000256" key="6">
    <source>
        <dbReference type="ARBA" id="ARBA00022556"/>
    </source>
</evidence>
<evidence type="ECO:0000256" key="9">
    <source>
        <dbReference type="ARBA" id="ARBA00022777"/>
    </source>
</evidence>
<keyword evidence="8 13" id="KW-0547">Nucleotide-binding</keyword>
<dbReference type="SUPFAM" id="SSF52540">
    <property type="entry name" value="P-loop containing nucleoside triphosphate hydrolases"/>
    <property type="match status" value="1"/>
</dbReference>
<accession>A0ABU9Z450</accession>
<dbReference type="NCBIfam" id="TIGR00682">
    <property type="entry name" value="lpxK"/>
    <property type="match status" value="1"/>
</dbReference>
<evidence type="ECO:0000256" key="3">
    <source>
        <dbReference type="ARBA" id="ARBA00012071"/>
    </source>
</evidence>
<evidence type="ECO:0000256" key="7">
    <source>
        <dbReference type="ARBA" id="ARBA00022679"/>
    </source>
</evidence>
<evidence type="ECO:0000313" key="14">
    <source>
        <dbReference type="EMBL" id="MEN3070730.1"/>
    </source>
</evidence>
<keyword evidence="15" id="KW-1185">Reference proteome</keyword>
<keyword evidence="10 13" id="KW-0067">ATP-binding</keyword>
<dbReference type="PANTHER" id="PTHR42724:SF1">
    <property type="entry name" value="TETRAACYLDISACCHARIDE 4'-KINASE, MITOCHONDRIAL-RELATED"/>
    <property type="match status" value="1"/>
</dbReference>
<comment type="caution">
    <text evidence="14">The sequence shown here is derived from an EMBL/GenBank/DDBJ whole genome shotgun (WGS) entry which is preliminary data.</text>
</comment>
<evidence type="ECO:0000256" key="12">
    <source>
        <dbReference type="ARBA" id="ARBA00029757"/>
    </source>
</evidence>
<sequence length="336" mass="36475">MPAAPSWWTTRGPASWPYLPLSWLFQLLAGLRRAVWRSGWRRAAPLGVPVIVVGNIAAGGSGKTPVVLWLVDALRQQGWNPAIISRGYGGKAQIPTPVTALSTGEQVGDEPVLLARRSAVPVWVGRDRPAVARALLAVRPQIDILVSDDGLQHYPLARDVEIVVIDEQVLGNGWHLPAGPLREPLRRAREAQLVILHGPCSAALRARLGAVPTAAMQLQPADFYRLDDPGQRRSADSFKGLMLKAVAGIGRPQRFFDTLQALGLDVQDSRAFPDHYRYHAADLALNGADALLMTEKDAIKCRGLAPTETWVLPVDANIDAVALDYILEHLNGPETA</sequence>
<evidence type="ECO:0000256" key="10">
    <source>
        <dbReference type="ARBA" id="ARBA00022840"/>
    </source>
</evidence>
<keyword evidence="5 13" id="KW-0444">Lipid biosynthesis</keyword>
<feature type="binding site" evidence="13">
    <location>
        <begin position="57"/>
        <end position="64"/>
    </location>
    <ligand>
        <name>ATP</name>
        <dbReference type="ChEBI" id="CHEBI:30616"/>
    </ligand>
</feature>
<comment type="function">
    <text evidence="1 13">Transfers the gamma-phosphate of ATP to the 4'-position of a tetraacyldisaccharide 1-phosphate intermediate (termed DS-1-P) to form tetraacyldisaccharide 1,4'-bis-phosphate (lipid IVA).</text>
</comment>
<evidence type="ECO:0000256" key="1">
    <source>
        <dbReference type="ARBA" id="ARBA00002274"/>
    </source>
</evidence>
<organism evidence="14 15">
    <name type="scientific">Uliginosibacterium sediminicola</name>
    <dbReference type="NCBI Taxonomy" id="2024550"/>
    <lineage>
        <taxon>Bacteria</taxon>
        <taxon>Pseudomonadati</taxon>
        <taxon>Pseudomonadota</taxon>
        <taxon>Betaproteobacteria</taxon>
        <taxon>Rhodocyclales</taxon>
        <taxon>Zoogloeaceae</taxon>
        <taxon>Uliginosibacterium</taxon>
    </lineage>
</organism>
<keyword evidence="6 13" id="KW-0441">Lipid A biosynthesis</keyword>
<dbReference type="Pfam" id="PF02606">
    <property type="entry name" value="LpxK"/>
    <property type="match status" value="1"/>
</dbReference>
<evidence type="ECO:0000256" key="5">
    <source>
        <dbReference type="ARBA" id="ARBA00022516"/>
    </source>
</evidence>
<dbReference type="EMBL" id="JBDIVE010000019">
    <property type="protein sequence ID" value="MEN3070730.1"/>
    <property type="molecule type" value="Genomic_DNA"/>
</dbReference>
<comment type="similarity">
    <text evidence="13">Belongs to the LpxK family.</text>
</comment>
<dbReference type="InterPro" id="IPR003758">
    <property type="entry name" value="LpxK"/>
</dbReference>
<dbReference type="RefSeq" id="WP_345921508.1">
    <property type="nucleotide sequence ID" value="NZ_JBDIVE010000019.1"/>
</dbReference>
<name>A0ABU9Z450_9RHOO</name>
<protein>
    <recommendedName>
        <fullName evidence="4 13">Tetraacyldisaccharide 4'-kinase</fullName>
        <ecNumber evidence="3 13">2.7.1.130</ecNumber>
    </recommendedName>
    <alternativeName>
        <fullName evidence="12 13">Lipid A 4'-kinase</fullName>
    </alternativeName>
</protein>
<evidence type="ECO:0000256" key="4">
    <source>
        <dbReference type="ARBA" id="ARBA00016436"/>
    </source>
</evidence>
<evidence type="ECO:0000256" key="13">
    <source>
        <dbReference type="HAMAP-Rule" id="MF_00409"/>
    </source>
</evidence>
<dbReference type="EC" id="2.7.1.130" evidence="3 13"/>
<comment type="catalytic activity">
    <reaction evidence="13">
        <text>a lipid A disaccharide + ATP = a lipid IVA + ADP + H(+)</text>
        <dbReference type="Rhea" id="RHEA:67840"/>
        <dbReference type="ChEBI" id="CHEBI:15378"/>
        <dbReference type="ChEBI" id="CHEBI:30616"/>
        <dbReference type="ChEBI" id="CHEBI:176343"/>
        <dbReference type="ChEBI" id="CHEBI:176425"/>
        <dbReference type="ChEBI" id="CHEBI:456216"/>
        <dbReference type="EC" id="2.7.1.130"/>
    </reaction>
</comment>
<dbReference type="GO" id="GO:0009029">
    <property type="term" value="F:lipid-A 4'-kinase activity"/>
    <property type="evidence" value="ECO:0007669"/>
    <property type="project" value="UniProtKB-EC"/>
</dbReference>
<evidence type="ECO:0000256" key="11">
    <source>
        <dbReference type="ARBA" id="ARBA00023098"/>
    </source>
</evidence>
<keyword evidence="11 13" id="KW-0443">Lipid metabolism</keyword>
<dbReference type="Proteomes" id="UP001410394">
    <property type="component" value="Unassembled WGS sequence"/>
</dbReference>
<gene>
    <name evidence="13 14" type="primary">lpxK</name>
    <name evidence="14" type="ORF">ABDB84_19760</name>
</gene>